<gene>
    <name evidence="1" type="ORF">EJF14_20766</name>
</gene>
<protein>
    <submittedName>
        <fullName evidence="1">Uncharacterized protein</fullName>
    </submittedName>
</protein>
<organism evidence="1 2">
    <name type="scientific">Clavispora lusitaniae</name>
    <name type="common">Candida lusitaniae</name>
    <dbReference type="NCBI Taxonomy" id="36911"/>
    <lineage>
        <taxon>Eukaryota</taxon>
        <taxon>Fungi</taxon>
        <taxon>Dikarya</taxon>
        <taxon>Ascomycota</taxon>
        <taxon>Saccharomycotina</taxon>
        <taxon>Pichiomycetes</taxon>
        <taxon>Metschnikowiaceae</taxon>
        <taxon>Clavispora</taxon>
    </lineage>
</organism>
<sequence length="200" mass="22013">MRCQGCFAHDHRDLPQESTYIRSYILKDTPFLWSADLGVDRDPDISPGSWRSVLHAVGATCYIQMVAVRRTFPHKTSCMDSMQSPGAWQQAPRLDRLRAACVLTRGGPCWSSYAPCTLFLRPHVLCTARRASFAPNASPPASRPSVCAACSNACAAATFHHSLEFKVKISEHLAGTQVIAIATEVQLRASSPFAHRRAPF</sequence>
<keyword evidence="2" id="KW-1185">Reference proteome</keyword>
<dbReference type="Proteomes" id="UP000326582">
    <property type="component" value="Chromosome 2"/>
</dbReference>
<evidence type="ECO:0000313" key="2">
    <source>
        <dbReference type="Proteomes" id="UP000326582"/>
    </source>
</evidence>
<name>A0ACD0WHB2_CLALS</name>
<evidence type="ECO:0000313" key="1">
    <source>
        <dbReference type="EMBL" id="QFZ26847.1"/>
    </source>
</evidence>
<reference evidence="2" key="1">
    <citation type="journal article" date="2019" name="MBio">
        <title>Comparative genomics for the elucidation of multidrug resistance (MDR) in Candida lusitaniae.</title>
        <authorList>
            <person name="Kannan A."/>
            <person name="Asner S.A."/>
            <person name="Trachsel E."/>
            <person name="Kelly S."/>
            <person name="Parker J."/>
            <person name="Sanglard D."/>
        </authorList>
    </citation>
    <scope>NUCLEOTIDE SEQUENCE [LARGE SCALE GENOMIC DNA]</scope>
    <source>
        <strain evidence="2">P1</strain>
    </source>
</reference>
<dbReference type="EMBL" id="CP038485">
    <property type="protein sequence ID" value="QFZ26847.1"/>
    <property type="molecule type" value="Genomic_DNA"/>
</dbReference>
<proteinExistence type="predicted"/>
<accession>A0ACD0WHB2</accession>